<evidence type="ECO:0000313" key="2">
    <source>
        <dbReference type="Proteomes" id="UP001497680"/>
    </source>
</evidence>
<proteinExistence type="predicted"/>
<accession>A0ACC0CKF2</accession>
<reference evidence="1 2" key="1">
    <citation type="journal article" date="2022" name="New Phytol.">
        <title>Ecological generalism drives hyperdiversity of secondary metabolite gene clusters in xylarialean endophytes.</title>
        <authorList>
            <person name="Franco M.E.E."/>
            <person name="Wisecaver J.H."/>
            <person name="Arnold A.E."/>
            <person name="Ju Y.M."/>
            <person name="Slot J.C."/>
            <person name="Ahrendt S."/>
            <person name="Moore L.P."/>
            <person name="Eastman K.E."/>
            <person name="Scott K."/>
            <person name="Konkel Z."/>
            <person name="Mondo S.J."/>
            <person name="Kuo A."/>
            <person name="Hayes R.D."/>
            <person name="Haridas S."/>
            <person name="Andreopoulos B."/>
            <person name="Riley R."/>
            <person name="LaButti K."/>
            <person name="Pangilinan J."/>
            <person name="Lipzen A."/>
            <person name="Amirebrahimi M."/>
            <person name="Yan J."/>
            <person name="Adam C."/>
            <person name="Keymanesh K."/>
            <person name="Ng V."/>
            <person name="Louie K."/>
            <person name="Northen T."/>
            <person name="Drula E."/>
            <person name="Henrissat B."/>
            <person name="Hsieh H.M."/>
            <person name="Youens-Clark K."/>
            <person name="Lutzoni F."/>
            <person name="Miadlikowska J."/>
            <person name="Eastwood D.C."/>
            <person name="Hamelin R.C."/>
            <person name="Grigoriev I.V."/>
            <person name="U'Ren J.M."/>
        </authorList>
    </citation>
    <scope>NUCLEOTIDE SEQUENCE [LARGE SCALE GENOMIC DNA]</scope>
    <source>
        <strain evidence="1 2">ER1909</strain>
    </source>
</reference>
<dbReference type="Proteomes" id="UP001497680">
    <property type="component" value="Unassembled WGS sequence"/>
</dbReference>
<dbReference type="EMBL" id="MU394420">
    <property type="protein sequence ID" value="KAI6080830.1"/>
    <property type="molecule type" value="Genomic_DNA"/>
</dbReference>
<name>A0ACC0CKF2_9PEZI</name>
<sequence>MNNDTKVMDTDSKSVRHGETNAVYIVEKPPLIRDLSDEEYHALEKKLIRKMDLRLMPMVILIYIMNYLDRNAIGSARLGGLEEDLGLRGYEFQTCVSILNVGYLLMQVPSNLFLNKIGKPALYLTSCMADGTLANGIAVWGVICACSGATHSFGGLLVCRFFLGFVEAAYYPGVLATLSAWYVRKEMSLRTGIFYCGSMLSGAFAGLIAAGVVDGMDGLRGLRAWRWLFLIEGSITVLVAFAAYFVLPNFPANTLWITEQERQLAMYRLEVDAAGEADWISSEREPLFAGFKMIMTDPKNWILAVVVYGAASSISINSFFPTVVASFGRGKVETLLLTAPPYLLACIVCALVSWNADRTNERYWHTVGPLATAMVGLIIACATEGIGPRYFGAMIMLPGIYTGFNMSMVWTANTNNRPPAKRAAAVAFNNALSGVSGVYSSYLYPNNAGPRFVLAFSVNAGMALVAIIASTVLRFVLKRENKKLEQKEREEERAGQNVIGTGFRYLT</sequence>
<evidence type="ECO:0000313" key="1">
    <source>
        <dbReference type="EMBL" id="KAI6080830.1"/>
    </source>
</evidence>
<comment type="caution">
    <text evidence="1">The sequence shown here is derived from an EMBL/GenBank/DDBJ whole genome shotgun (WGS) entry which is preliminary data.</text>
</comment>
<keyword evidence="2" id="KW-1185">Reference proteome</keyword>
<organism evidence="1 2">
    <name type="scientific">Hypoxylon rubiginosum</name>
    <dbReference type="NCBI Taxonomy" id="110542"/>
    <lineage>
        <taxon>Eukaryota</taxon>
        <taxon>Fungi</taxon>
        <taxon>Dikarya</taxon>
        <taxon>Ascomycota</taxon>
        <taxon>Pezizomycotina</taxon>
        <taxon>Sordariomycetes</taxon>
        <taxon>Xylariomycetidae</taxon>
        <taxon>Xylariales</taxon>
        <taxon>Hypoxylaceae</taxon>
        <taxon>Hypoxylon</taxon>
    </lineage>
</organism>
<gene>
    <name evidence="1" type="ORF">F4821DRAFT_265512</name>
</gene>
<protein>
    <submittedName>
        <fullName evidence="1">Major facilitator superfamily domain-containing protein</fullName>
    </submittedName>
</protein>